<comment type="caution">
    <text evidence="1">The sequence shown here is derived from an EMBL/GenBank/DDBJ whole genome shotgun (WGS) entry which is preliminary data.</text>
</comment>
<dbReference type="RefSeq" id="WP_341399653.1">
    <property type="nucleotide sequence ID" value="NZ_JBBUTI010000008.1"/>
</dbReference>
<dbReference type="Gene3D" id="3.50.50.60">
    <property type="entry name" value="FAD/NAD(P)-binding domain"/>
    <property type="match status" value="1"/>
</dbReference>
<gene>
    <name evidence="1" type="ORF">AACH00_13405</name>
</gene>
<accession>A0ABU9C641</accession>
<name>A0ABU9C641_9BURK</name>
<dbReference type="Proteomes" id="UP001379945">
    <property type="component" value="Unassembled WGS sequence"/>
</dbReference>
<dbReference type="EMBL" id="JBBUTI010000008">
    <property type="protein sequence ID" value="MEK8047352.1"/>
    <property type="molecule type" value="Genomic_DNA"/>
</dbReference>
<reference evidence="1 2" key="1">
    <citation type="submission" date="2024-04" db="EMBL/GenBank/DDBJ databases">
        <title>Novel species of the genus Ideonella isolated from streams.</title>
        <authorList>
            <person name="Lu H."/>
        </authorList>
    </citation>
    <scope>NUCLEOTIDE SEQUENCE [LARGE SCALE GENOMIC DNA]</scope>
    <source>
        <strain evidence="1 2">LYT19W</strain>
    </source>
</reference>
<protein>
    <submittedName>
        <fullName evidence="1">FAD/NAD(P)-binding protein</fullName>
    </submittedName>
</protein>
<dbReference type="InterPro" id="IPR036188">
    <property type="entry name" value="FAD/NAD-bd_sf"/>
</dbReference>
<evidence type="ECO:0000313" key="1">
    <source>
        <dbReference type="EMBL" id="MEK8047352.1"/>
    </source>
</evidence>
<sequence length="659" mass="71550">MSRSPGRPQLLPEAAPAAAITRRDFLNGVALGLGGTASLSAAATPGSELPDPALRTGLQGQTDTVNAAAHAWRDRAGGVSEAPAERDDGVEDLLVVGAGLSGLCGAHLYAKHAGRPVRMLLLDALDDVGGHARRNEFIARNGQRLVGYGGSQSLDNPSLFSPAVQQVLQDIGVDWPRFNTQFFDHGWHERHGLNSRALVFDARTWGRSAVVLRQPGEAPASWLARTPLPPDAQRQLARLLAEPAADVLPRGMPPAARRDMLSRLTCRQFYQRHWRLGAQALRWLQADTEGYFGAGIDATSALDAWAAGLPGFSGLGLGASMDTRLSPSGRLLHQGQDPYVFHFPDGNGGVARALLRQLIPEAMPGSDMISLAEGRVQHAALDRPEAPVRLRLRATAVHLRHLGPPGEAQLVEVRYLDSHGQLRVARARQVLLACWHRVVARLTDELPATQVAALNDQVKVPLLYGTVLLNNWRAFHRAGISGLQPVDGFWREAALDFPVRMGSLGPPEHPDQPVLLHLSKVVLPAPQEPALPPREQAARGRALLTGWSFDELAQETTRLLQSGLGDFGFEAERDIEAITINRWAHGYAYEYMRPWDRCWPQGPLPCTTARRGWGRVAIANADAGAYAYAHGAMDQAARAVQELLPQARLPSWSKRPGPV</sequence>
<dbReference type="InterPro" id="IPR006311">
    <property type="entry name" value="TAT_signal"/>
</dbReference>
<evidence type="ECO:0000313" key="2">
    <source>
        <dbReference type="Proteomes" id="UP001379945"/>
    </source>
</evidence>
<keyword evidence="2" id="KW-1185">Reference proteome</keyword>
<dbReference type="SUPFAM" id="SSF51905">
    <property type="entry name" value="FAD/NAD(P)-binding domain"/>
    <property type="match status" value="1"/>
</dbReference>
<proteinExistence type="predicted"/>
<dbReference type="Pfam" id="PF13450">
    <property type="entry name" value="NAD_binding_8"/>
    <property type="match status" value="1"/>
</dbReference>
<dbReference type="PROSITE" id="PS51318">
    <property type="entry name" value="TAT"/>
    <property type="match status" value="1"/>
</dbReference>
<organism evidence="1 2">
    <name type="scientific">Ideonella margarita</name>
    <dbReference type="NCBI Taxonomy" id="2984191"/>
    <lineage>
        <taxon>Bacteria</taxon>
        <taxon>Pseudomonadati</taxon>
        <taxon>Pseudomonadota</taxon>
        <taxon>Betaproteobacteria</taxon>
        <taxon>Burkholderiales</taxon>
        <taxon>Sphaerotilaceae</taxon>
        <taxon>Ideonella</taxon>
    </lineage>
</organism>